<proteinExistence type="predicted"/>
<gene>
    <name evidence="2" type="ORF">CDL15_Pgr016527</name>
</gene>
<protein>
    <submittedName>
        <fullName evidence="2">Uncharacterized protein</fullName>
    </submittedName>
</protein>
<feature type="compositionally biased region" description="Polar residues" evidence="1">
    <location>
        <begin position="18"/>
        <end position="27"/>
    </location>
</feature>
<comment type="caution">
    <text evidence="2">The sequence shown here is derived from an EMBL/GenBank/DDBJ whole genome shotgun (WGS) entry which is preliminary data.</text>
</comment>
<evidence type="ECO:0000256" key="1">
    <source>
        <dbReference type="SAM" id="MobiDB-lite"/>
    </source>
</evidence>
<dbReference type="AlphaFoldDB" id="A0A218WJB3"/>
<dbReference type="EMBL" id="MTKT01003957">
    <property type="protein sequence ID" value="OWM72895.1"/>
    <property type="molecule type" value="Genomic_DNA"/>
</dbReference>
<accession>A0A218WJB3</accession>
<feature type="region of interest" description="Disordered" evidence="1">
    <location>
        <begin position="1"/>
        <end position="30"/>
    </location>
</feature>
<reference evidence="3" key="1">
    <citation type="journal article" date="2017" name="Plant J.">
        <title>The pomegranate (Punica granatum L.) genome and the genomics of punicalagin biosynthesis.</title>
        <authorList>
            <person name="Qin G."/>
            <person name="Xu C."/>
            <person name="Ming R."/>
            <person name="Tang H."/>
            <person name="Guyot R."/>
            <person name="Kramer E.M."/>
            <person name="Hu Y."/>
            <person name="Yi X."/>
            <person name="Qi Y."/>
            <person name="Xu X."/>
            <person name="Gao Z."/>
            <person name="Pan H."/>
            <person name="Jian J."/>
            <person name="Tian Y."/>
            <person name="Yue Z."/>
            <person name="Xu Y."/>
        </authorList>
    </citation>
    <scope>NUCLEOTIDE SEQUENCE [LARGE SCALE GENOMIC DNA]</scope>
    <source>
        <strain evidence="3">cv. Dabenzi</strain>
    </source>
</reference>
<organism evidence="2 3">
    <name type="scientific">Punica granatum</name>
    <name type="common">Pomegranate</name>
    <dbReference type="NCBI Taxonomy" id="22663"/>
    <lineage>
        <taxon>Eukaryota</taxon>
        <taxon>Viridiplantae</taxon>
        <taxon>Streptophyta</taxon>
        <taxon>Embryophyta</taxon>
        <taxon>Tracheophyta</taxon>
        <taxon>Spermatophyta</taxon>
        <taxon>Magnoliopsida</taxon>
        <taxon>eudicotyledons</taxon>
        <taxon>Gunneridae</taxon>
        <taxon>Pentapetalae</taxon>
        <taxon>rosids</taxon>
        <taxon>malvids</taxon>
        <taxon>Myrtales</taxon>
        <taxon>Lythraceae</taxon>
        <taxon>Punica</taxon>
    </lineage>
</organism>
<evidence type="ECO:0000313" key="3">
    <source>
        <dbReference type="Proteomes" id="UP000197138"/>
    </source>
</evidence>
<sequence>MSLKGSTGCGTELGGTILSPSWNMSHSTKPDSVVNIYGRKLDERIRSHSRRYKKQEGEM</sequence>
<evidence type="ECO:0000313" key="2">
    <source>
        <dbReference type="EMBL" id="OWM72895.1"/>
    </source>
</evidence>
<dbReference type="Proteomes" id="UP000197138">
    <property type="component" value="Unassembled WGS sequence"/>
</dbReference>
<name>A0A218WJB3_PUNGR</name>